<evidence type="ECO:0000256" key="2">
    <source>
        <dbReference type="ARBA" id="ARBA00022692"/>
    </source>
</evidence>
<dbReference type="EMBL" id="CAJNIZ010020001">
    <property type="protein sequence ID" value="CAE7434607.1"/>
    <property type="molecule type" value="Genomic_DNA"/>
</dbReference>
<feature type="transmembrane region" description="Helical" evidence="5">
    <location>
        <begin position="46"/>
        <end position="63"/>
    </location>
</feature>
<sequence length="440" mass="47493">MAGVLSAFATGIGLLTDKYMLGATNFVEHYASDFHATHAQKDFVKAAMYGGAILGMIVMGPASDYVGRRLGLICCSIITLFGALLSAFAWSENALIASRVITGIGMGGEYPLASSHSAESSEKTGDGARNVALLYLFGSGLGQALCPMVTYVMDVSGVPDELLWRWIFGVGVILSALGLVLRYFTTKDSQKFMDSKEAEHKSRGSTLSMLLPYWRAILSTAGCWFLFDIVEYGLKQNDAAIFSQEASTSYQDSILQVLWSRLLVIPSLIFAPWLLTKVSSKRVQLIGFAGCAVANLILSLAYKELRELSVLFLVFYITQLSFQSLPGVTTLAISAEIYPSMVRGTGAGISAAFGKLGATVGSYAFSELKNLGYIRGIFWTVFATSALGMLLTVLATPYYNGNTLDAADALARDGKSRQAVKVLYSGPLNLRCTYRSMRLS</sequence>
<evidence type="ECO:0000313" key="7">
    <source>
        <dbReference type="EMBL" id="CAE7434607.1"/>
    </source>
</evidence>
<feature type="transmembrane region" description="Helical" evidence="5">
    <location>
        <begin position="377"/>
        <end position="399"/>
    </location>
</feature>
<dbReference type="PANTHER" id="PTHR23508:SF10">
    <property type="entry name" value="CARBOXYLIC ACID TRANSPORTER PROTEIN HOMOLOG"/>
    <property type="match status" value="1"/>
</dbReference>
<keyword evidence="8" id="KW-1185">Reference proteome</keyword>
<comment type="subcellular location">
    <subcellularLocation>
        <location evidence="1">Membrane</location>
        <topology evidence="1">Multi-pass membrane protein</topology>
    </subcellularLocation>
</comment>
<keyword evidence="3 5" id="KW-1133">Transmembrane helix</keyword>
<feature type="transmembrane region" description="Helical" evidence="5">
    <location>
        <begin position="283"/>
        <end position="302"/>
    </location>
</feature>
<dbReference type="InterPro" id="IPR005828">
    <property type="entry name" value="MFS_sugar_transport-like"/>
</dbReference>
<proteinExistence type="predicted"/>
<feature type="transmembrane region" description="Helical" evidence="5">
    <location>
        <begin position="133"/>
        <end position="152"/>
    </location>
</feature>
<feature type="domain" description="Major facilitator superfamily (MFS) profile" evidence="6">
    <location>
        <begin position="1"/>
        <end position="400"/>
    </location>
</feature>
<dbReference type="PROSITE" id="PS50850">
    <property type="entry name" value="MFS"/>
    <property type="match status" value="1"/>
</dbReference>
<feature type="transmembrane region" description="Helical" evidence="5">
    <location>
        <begin position="258"/>
        <end position="276"/>
    </location>
</feature>
<feature type="transmembrane region" description="Helical" evidence="5">
    <location>
        <begin position="308"/>
        <end position="333"/>
    </location>
</feature>
<keyword evidence="4 5" id="KW-0472">Membrane</keyword>
<accession>A0A812RCQ9</accession>
<dbReference type="PROSITE" id="PS00216">
    <property type="entry name" value="SUGAR_TRANSPORT_1"/>
    <property type="match status" value="1"/>
</dbReference>
<evidence type="ECO:0000259" key="6">
    <source>
        <dbReference type="PROSITE" id="PS50850"/>
    </source>
</evidence>
<dbReference type="Gene3D" id="1.20.1250.20">
    <property type="entry name" value="MFS general substrate transporter like domains"/>
    <property type="match status" value="1"/>
</dbReference>
<dbReference type="InterPro" id="IPR005829">
    <property type="entry name" value="Sugar_transporter_CS"/>
</dbReference>
<protein>
    <submittedName>
        <fullName evidence="7">GIT1 protein</fullName>
    </submittedName>
</protein>
<organism evidence="7 8">
    <name type="scientific">Symbiodinium pilosum</name>
    <name type="common">Dinoflagellate</name>
    <dbReference type="NCBI Taxonomy" id="2952"/>
    <lineage>
        <taxon>Eukaryota</taxon>
        <taxon>Sar</taxon>
        <taxon>Alveolata</taxon>
        <taxon>Dinophyceae</taxon>
        <taxon>Suessiales</taxon>
        <taxon>Symbiodiniaceae</taxon>
        <taxon>Symbiodinium</taxon>
    </lineage>
</organism>
<keyword evidence="2 5" id="KW-0812">Transmembrane</keyword>
<dbReference type="Pfam" id="PF00083">
    <property type="entry name" value="Sugar_tr"/>
    <property type="match status" value="1"/>
</dbReference>
<evidence type="ECO:0000313" key="8">
    <source>
        <dbReference type="Proteomes" id="UP000649617"/>
    </source>
</evidence>
<dbReference type="SUPFAM" id="SSF103473">
    <property type="entry name" value="MFS general substrate transporter"/>
    <property type="match status" value="1"/>
</dbReference>
<comment type="caution">
    <text evidence="7">The sequence shown here is derived from an EMBL/GenBank/DDBJ whole genome shotgun (WGS) entry which is preliminary data.</text>
</comment>
<dbReference type="InterPro" id="IPR036259">
    <property type="entry name" value="MFS_trans_sf"/>
</dbReference>
<dbReference type="InterPro" id="IPR020846">
    <property type="entry name" value="MFS_dom"/>
</dbReference>
<evidence type="ECO:0000256" key="5">
    <source>
        <dbReference type="SAM" id="Phobius"/>
    </source>
</evidence>
<dbReference type="InterPro" id="IPR011701">
    <property type="entry name" value="MFS"/>
</dbReference>
<name>A0A812RCQ9_SYMPI</name>
<dbReference type="Proteomes" id="UP000649617">
    <property type="component" value="Unassembled WGS sequence"/>
</dbReference>
<dbReference type="GO" id="GO:0005886">
    <property type="term" value="C:plasma membrane"/>
    <property type="evidence" value="ECO:0007669"/>
    <property type="project" value="TreeGrafter"/>
</dbReference>
<feature type="transmembrane region" description="Helical" evidence="5">
    <location>
        <begin position="345"/>
        <end position="365"/>
    </location>
</feature>
<evidence type="ECO:0000256" key="4">
    <source>
        <dbReference type="ARBA" id="ARBA00023136"/>
    </source>
</evidence>
<dbReference type="OrthoDB" id="433512at2759"/>
<feature type="transmembrane region" description="Helical" evidence="5">
    <location>
        <begin position="164"/>
        <end position="185"/>
    </location>
</feature>
<feature type="transmembrane region" description="Helical" evidence="5">
    <location>
        <begin position="70"/>
        <end position="90"/>
    </location>
</feature>
<evidence type="ECO:0000256" key="1">
    <source>
        <dbReference type="ARBA" id="ARBA00004141"/>
    </source>
</evidence>
<dbReference type="PANTHER" id="PTHR23508">
    <property type="entry name" value="CARBOXYLIC ACID TRANSPORTER PROTEIN HOMOLOG"/>
    <property type="match status" value="1"/>
</dbReference>
<evidence type="ECO:0000256" key="3">
    <source>
        <dbReference type="ARBA" id="ARBA00022989"/>
    </source>
</evidence>
<gene>
    <name evidence="7" type="primary">GIT1</name>
    <name evidence="7" type="ORF">SPIL2461_LOCUS10614</name>
</gene>
<reference evidence="7" key="1">
    <citation type="submission" date="2021-02" db="EMBL/GenBank/DDBJ databases">
        <authorList>
            <person name="Dougan E. K."/>
            <person name="Rhodes N."/>
            <person name="Thang M."/>
            <person name="Chan C."/>
        </authorList>
    </citation>
    <scope>NUCLEOTIDE SEQUENCE</scope>
</reference>
<dbReference type="GO" id="GO:0046943">
    <property type="term" value="F:carboxylic acid transmembrane transporter activity"/>
    <property type="evidence" value="ECO:0007669"/>
    <property type="project" value="TreeGrafter"/>
</dbReference>
<dbReference type="AlphaFoldDB" id="A0A812RCQ9"/>
<dbReference type="Pfam" id="PF07690">
    <property type="entry name" value="MFS_1"/>
    <property type="match status" value="1"/>
</dbReference>